<dbReference type="GO" id="GO:0015562">
    <property type="term" value="F:efflux transmembrane transporter activity"/>
    <property type="evidence" value="ECO:0007669"/>
    <property type="project" value="InterPro"/>
</dbReference>
<comment type="caution">
    <text evidence="3">The sequence shown here is derived from an EMBL/GenBank/DDBJ whole genome shotgun (WGS) entry which is preliminary data.</text>
</comment>
<keyword evidence="2" id="KW-1134">Transmembrane beta strand</keyword>
<dbReference type="InterPro" id="IPR010131">
    <property type="entry name" value="MdtP/NodT-like"/>
</dbReference>
<comment type="similarity">
    <text evidence="1 2">Belongs to the outer membrane factor (OMF) (TC 1.B.17) family.</text>
</comment>
<gene>
    <name evidence="3" type="ORF">DRW42_03435</name>
</gene>
<reference evidence="3 4" key="1">
    <citation type="submission" date="2018-07" db="EMBL/GenBank/DDBJ databases">
        <title>A draft genome of a endophytic bacteria, a new species of Pedobacter.</title>
        <authorList>
            <person name="Zhang Z.D."/>
            <person name="Chen Z.J."/>
        </authorList>
    </citation>
    <scope>NUCLEOTIDE SEQUENCE [LARGE SCALE GENOMIC DNA]</scope>
    <source>
        <strain evidence="3 4">RS10</strain>
    </source>
</reference>
<accession>A0A366LDL4</accession>
<dbReference type="AlphaFoldDB" id="A0A366LDL4"/>
<dbReference type="Proteomes" id="UP000252081">
    <property type="component" value="Unassembled WGS sequence"/>
</dbReference>
<sequence length="471" mass="51683">MNNKVIKLYVFSLLLALASACSVSKDIKMPEPELPQTFRNATVSDSASIGGISWRSFFRDQLLQQLIDSALSRNYDMQIALKNLEQSGILLRQSKWNNIPQIGLNLAASTTNPSNNSLNGLTLGQFLGRDHLEDYSANLSLSWEADIWGKIRNTNRTALASYLQSQEARKTLQTGLITTISKAYFGLLMLDAQLNVARKNLNLNDNTLQIVKLQYDAGQVSLLGVQQASGQREVAAGLVPQLEQDIVIRENALRILAGQLPERINRKSLLGDISFPDILSTGIPSEMLSRRPDVKSRALDLSIANARVGITKTQMYPALRITASGGVNSLMAANWFNIPGSLFAIAGAGILQPVLEHKELNAQYKLSMIEREKTVLLFRQTVLKAVGEVSDALANIEKLRAREIIALNRIKTLQGAIMNANELFKSGMATYLEVITAQSNALVSELDLAAIKRSELDAISELYRSLGGGVF</sequence>
<comment type="subcellular location">
    <subcellularLocation>
        <location evidence="2">Cell membrane</location>
        <topology evidence="2">Lipid-anchor</topology>
    </subcellularLocation>
</comment>
<dbReference type="NCBIfam" id="TIGR01845">
    <property type="entry name" value="outer_NodT"/>
    <property type="match status" value="1"/>
</dbReference>
<keyword evidence="2" id="KW-0564">Palmitate</keyword>
<evidence type="ECO:0000256" key="1">
    <source>
        <dbReference type="ARBA" id="ARBA00007613"/>
    </source>
</evidence>
<name>A0A366LDL4_9SPHI</name>
<dbReference type="Gene3D" id="1.20.1600.10">
    <property type="entry name" value="Outer membrane efflux proteins (OEP)"/>
    <property type="match status" value="1"/>
</dbReference>
<dbReference type="InterPro" id="IPR003423">
    <property type="entry name" value="OMP_efflux"/>
</dbReference>
<dbReference type="EMBL" id="QNQU01000002">
    <property type="protein sequence ID" value="RBQ11589.1"/>
    <property type="molecule type" value="Genomic_DNA"/>
</dbReference>
<evidence type="ECO:0000313" key="4">
    <source>
        <dbReference type="Proteomes" id="UP000252081"/>
    </source>
</evidence>
<dbReference type="Gene3D" id="2.20.200.10">
    <property type="entry name" value="Outer membrane efflux proteins (OEP)"/>
    <property type="match status" value="1"/>
</dbReference>
<dbReference type="SUPFAM" id="SSF56954">
    <property type="entry name" value="Outer membrane efflux proteins (OEP)"/>
    <property type="match status" value="1"/>
</dbReference>
<evidence type="ECO:0000313" key="3">
    <source>
        <dbReference type="EMBL" id="RBQ11589.1"/>
    </source>
</evidence>
<dbReference type="PROSITE" id="PS51257">
    <property type="entry name" value="PROKAR_LIPOPROTEIN"/>
    <property type="match status" value="1"/>
</dbReference>
<keyword evidence="2" id="KW-0449">Lipoprotein</keyword>
<dbReference type="OrthoDB" id="9770517at2"/>
<dbReference type="RefSeq" id="WP_113947503.1">
    <property type="nucleotide sequence ID" value="NZ_QNQU01000002.1"/>
</dbReference>
<proteinExistence type="inferred from homology"/>
<evidence type="ECO:0000256" key="2">
    <source>
        <dbReference type="RuleBase" id="RU362097"/>
    </source>
</evidence>
<organism evidence="3 4">
    <name type="scientific">Pedobacter miscanthi</name>
    <dbReference type="NCBI Taxonomy" id="2259170"/>
    <lineage>
        <taxon>Bacteria</taxon>
        <taxon>Pseudomonadati</taxon>
        <taxon>Bacteroidota</taxon>
        <taxon>Sphingobacteriia</taxon>
        <taxon>Sphingobacteriales</taxon>
        <taxon>Sphingobacteriaceae</taxon>
        <taxon>Pedobacter</taxon>
    </lineage>
</organism>
<dbReference type="PANTHER" id="PTHR30203:SF33">
    <property type="entry name" value="BLR4455 PROTEIN"/>
    <property type="match status" value="1"/>
</dbReference>
<dbReference type="Pfam" id="PF02321">
    <property type="entry name" value="OEP"/>
    <property type="match status" value="2"/>
</dbReference>
<dbReference type="GO" id="GO:0005886">
    <property type="term" value="C:plasma membrane"/>
    <property type="evidence" value="ECO:0007669"/>
    <property type="project" value="UniProtKB-SubCell"/>
</dbReference>
<feature type="signal peptide" evidence="2">
    <location>
        <begin position="1"/>
        <end position="22"/>
    </location>
</feature>
<dbReference type="PANTHER" id="PTHR30203">
    <property type="entry name" value="OUTER MEMBRANE CATION EFFLUX PROTEIN"/>
    <property type="match status" value="1"/>
</dbReference>
<keyword evidence="2" id="KW-0732">Signal</keyword>
<keyword evidence="2" id="KW-0472">Membrane</keyword>
<feature type="chain" id="PRO_5016483423" evidence="2">
    <location>
        <begin position="23"/>
        <end position="471"/>
    </location>
</feature>
<protein>
    <submittedName>
        <fullName evidence="3">TolC family protein</fullName>
    </submittedName>
</protein>
<keyword evidence="4" id="KW-1185">Reference proteome</keyword>
<keyword evidence="2" id="KW-0812">Transmembrane</keyword>